<accession>A0ABS7L6A6</accession>
<keyword evidence="3" id="KW-1185">Reference proteome</keyword>
<keyword evidence="1" id="KW-1133">Transmembrane helix</keyword>
<sequence length="81" mass="9685">MQRRRLRKLRWLREGCMTSGVIGFFLLASIPDNLPGRMILARAVIALLVMVLSWITYRYAQCMEHRYIKIWNRQQEMKKSA</sequence>
<evidence type="ECO:0000256" key="1">
    <source>
        <dbReference type="SAM" id="Phobius"/>
    </source>
</evidence>
<organism evidence="2 3">
    <name type="scientific">Sellimonas caecigallum</name>
    <dbReference type="NCBI Taxonomy" id="2592333"/>
    <lineage>
        <taxon>Bacteria</taxon>
        <taxon>Bacillati</taxon>
        <taxon>Bacillota</taxon>
        <taxon>Clostridia</taxon>
        <taxon>Lachnospirales</taxon>
        <taxon>Lachnospiraceae</taxon>
        <taxon>Sellimonas</taxon>
    </lineage>
</organism>
<protein>
    <recommendedName>
        <fullName evidence="4">DUF202 domain-containing protein</fullName>
    </recommendedName>
</protein>
<name>A0ABS7L6A6_9FIRM</name>
<dbReference type="Proteomes" id="UP000779049">
    <property type="component" value="Unassembled WGS sequence"/>
</dbReference>
<dbReference type="RefSeq" id="WP_221919608.1">
    <property type="nucleotide sequence ID" value="NZ_CP173660.1"/>
</dbReference>
<evidence type="ECO:0008006" key="4">
    <source>
        <dbReference type="Google" id="ProtNLM"/>
    </source>
</evidence>
<reference evidence="2 3" key="1">
    <citation type="journal article" date="2020" name="New Microbes New Infect">
        <title>Sellimonas caecigallum sp. nov., description and genome sequence of a new member of the Sellimonas genus isolated from the cecum of feral chicken.</title>
        <authorList>
            <person name="Wongkuna S."/>
            <person name="Ghimire S."/>
            <person name="Antony L."/>
            <person name="Chankhamhaengdecha S."/>
            <person name="Janvilisri T."/>
            <person name="Scaria J."/>
        </authorList>
    </citation>
    <scope>NUCLEOTIDE SEQUENCE [LARGE SCALE GENOMIC DNA]</scope>
    <source>
        <strain evidence="2 3">SW451</strain>
    </source>
</reference>
<keyword evidence="1" id="KW-0472">Membrane</keyword>
<dbReference type="EMBL" id="VIRV01000005">
    <property type="protein sequence ID" value="MBY0758554.1"/>
    <property type="molecule type" value="Genomic_DNA"/>
</dbReference>
<keyword evidence="1" id="KW-0812">Transmembrane</keyword>
<feature type="transmembrane region" description="Helical" evidence="1">
    <location>
        <begin position="36"/>
        <end position="57"/>
    </location>
</feature>
<evidence type="ECO:0000313" key="3">
    <source>
        <dbReference type="Proteomes" id="UP000779049"/>
    </source>
</evidence>
<comment type="caution">
    <text evidence="2">The sequence shown here is derived from an EMBL/GenBank/DDBJ whole genome shotgun (WGS) entry which is preliminary data.</text>
</comment>
<feature type="transmembrane region" description="Helical" evidence="1">
    <location>
        <begin position="12"/>
        <end position="30"/>
    </location>
</feature>
<proteinExistence type="predicted"/>
<gene>
    <name evidence="2" type="ORF">FLB61_05530</name>
</gene>
<evidence type="ECO:0000313" key="2">
    <source>
        <dbReference type="EMBL" id="MBY0758554.1"/>
    </source>
</evidence>